<dbReference type="Pfam" id="PF10844">
    <property type="entry name" value="DUF2577"/>
    <property type="match status" value="1"/>
</dbReference>
<dbReference type="EMBL" id="JARVWT010000006">
    <property type="protein sequence ID" value="MDH2332514.1"/>
    <property type="molecule type" value="Genomic_DNA"/>
</dbReference>
<accession>A0AAP4A0B1</accession>
<gene>
    <name evidence="1" type="ORF">QDS18_16765</name>
</gene>
<organism evidence="1 2">
    <name type="scientific">Paenibacillus polymyxa</name>
    <name type="common">Bacillus polymyxa</name>
    <dbReference type="NCBI Taxonomy" id="1406"/>
    <lineage>
        <taxon>Bacteria</taxon>
        <taxon>Bacillati</taxon>
        <taxon>Bacillota</taxon>
        <taxon>Bacilli</taxon>
        <taxon>Bacillales</taxon>
        <taxon>Paenibacillaceae</taxon>
        <taxon>Paenibacillus</taxon>
    </lineage>
</organism>
<name>A0AAP4A0B1_PAEPO</name>
<dbReference type="RefSeq" id="WP_279834896.1">
    <property type="nucleotide sequence ID" value="NZ_JARVWT010000006.1"/>
</dbReference>
<comment type="caution">
    <text evidence="1">The sequence shown here is derived from an EMBL/GenBank/DDBJ whole genome shotgun (WGS) entry which is preliminary data.</text>
</comment>
<sequence length="153" mass="16761">MELIDGSKVLQLKDMVRKIGHNVEVDIEYATILASPPALRVQVDNMKIELDADDVIIPEHLREHTRKISVKAVEPTTLELNRYTRVTKETESSAPVTSKAFSDVFNFGGFTSGEFEITFHDTLKAGDRVAVASFGAGQRYIVLGRIGGAVDGA</sequence>
<evidence type="ECO:0000313" key="2">
    <source>
        <dbReference type="Proteomes" id="UP001229409"/>
    </source>
</evidence>
<dbReference type="InterPro" id="IPR022555">
    <property type="entry name" value="DUF2577"/>
</dbReference>
<protein>
    <submittedName>
        <fullName evidence="1">DUF2577 domain-containing protein</fullName>
    </submittedName>
</protein>
<proteinExistence type="predicted"/>
<dbReference type="AlphaFoldDB" id="A0AAP4A0B1"/>
<reference evidence="1" key="1">
    <citation type="submission" date="2023-04" db="EMBL/GenBank/DDBJ databases">
        <title>Uncovering the Secrets of Slow-Growing Bacteria in Tropical Savanna Soil through Cultivation and Genomic Analysis.</title>
        <authorList>
            <person name="Goncalves O.S."/>
            <person name="Santana M.F."/>
        </authorList>
    </citation>
    <scope>NUCLEOTIDE SEQUENCE</scope>
    <source>
        <strain evidence="1">ANTI</strain>
    </source>
</reference>
<dbReference type="Proteomes" id="UP001229409">
    <property type="component" value="Unassembled WGS sequence"/>
</dbReference>
<evidence type="ECO:0000313" key="1">
    <source>
        <dbReference type="EMBL" id="MDH2332514.1"/>
    </source>
</evidence>